<dbReference type="Proteomes" id="UP000835052">
    <property type="component" value="Unassembled WGS sequence"/>
</dbReference>
<comment type="subcellular location">
    <subcellularLocation>
        <location evidence="2">Chromosome</location>
    </subcellularLocation>
    <subcellularLocation>
        <location evidence="1">Nucleus</location>
    </subcellularLocation>
</comment>
<evidence type="ECO:0000256" key="12">
    <source>
        <dbReference type="SAM" id="MobiDB-lite"/>
    </source>
</evidence>
<dbReference type="GO" id="GO:0034244">
    <property type="term" value="P:negative regulation of transcription elongation by RNA polymerase II"/>
    <property type="evidence" value="ECO:0007669"/>
    <property type="project" value="TreeGrafter"/>
</dbReference>
<feature type="region of interest" description="Disordered" evidence="12">
    <location>
        <begin position="34"/>
        <end position="62"/>
    </location>
</feature>
<protein>
    <recommendedName>
        <fullName evidence="4">Negative elongation factor E</fullName>
    </recommendedName>
</protein>
<evidence type="ECO:0000256" key="5">
    <source>
        <dbReference type="ARBA" id="ARBA00022454"/>
    </source>
</evidence>
<evidence type="ECO:0000313" key="14">
    <source>
        <dbReference type="EMBL" id="CAD6189316.1"/>
    </source>
</evidence>
<dbReference type="AlphaFoldDB" id="A0A8S1GZ90"/>
<dbReference type="InterPro" id="IPR035979">
    <property type="entry name" value="RBD_domain_sf"/>
</dbReference>
<evidence type="ECO:0000259" key="13">
    <source>
        <dbReference type="PROSITE" id="PS50102"/>
    </source>
</evidence>
<dbReference type="PANTHER" id="PTHR17250:SF0">
    <property type="entry name" value="NEGATIVE ELONGATION FACTOR E"/>
    <property type="match status" value="1"/>
</dbReference>
<evidence type="ECO:0000313" key="15">
    <source>
        <dbReference type="Proteomes" id="UP000835052"/>
    </source>
</evidence>
<dbReference type="PANTHER" id="PTHR17250">
    <property type="entry name" value="NEGATIVE ELONGATION FACTOR E"/>
    <property type="match status" value="1"/>
</dbReference>
<dbReference type="EMBL" id="CAJGYM010000010">
    <property type="protein sequence ID" value="CAD6189316.1"/>
    <property type="molecule type" value="Genomic_DNA"/>
</dbReference>
<sequence length="227" mass="25685">MKGLHVIIPSTLTEEEEELKKLFEKFKNFKRMIHDKKKSFPGDQRQNKKGTKRVNHDPDAAAEELRKKVMCGSFTLQKKNKKSTFKRSRGSDTRTSLNSSQVGEDGEILDDPSPWSPSPSNLADSDITRVRHNALCVRGIDLQSDMLRNAFTKYGKIMSINVDNNHRSAVVHFAKASDAEYAMRKMNGQMLNGITIRVTVDRSHESRPTRFIPPQPIQTEPASSSSK</sequence>
<keyword evidence="8" id="KW-0805">Transcription regulation</keyword>
<evidence type="ECO:0000256" key="10">
    <source>
        <dbReference type="ARBA" id="ARBA00023242"/>
    </source>
</evidence>
<organism evidence="14 15">
    <name type="scientific">Caenorhabditis auriculariae</name>
    <dbReference type="NCBI Taxonomy" id="2777116"/>
    <lineage>
        <taxon>Eukaryota</taxon>
        <taxon>Metazoa</taxon>
        <taxon>Ecdysozoa</taxon>
        <taxon>Nematoda</taxon>
        <taxon>Chromadorea</taxon>
        <taxon>Rhabditida</taxon>
        <taxon>Rhabditina</taxon>
        <taxon>Rhabditomorpha</taxon>
        <taxon>Rhabditoidea</taxon>
        <taxon>Rhabditidae</taxon>
        <taxon>Peloderinae</taxon>
        <taxon>Caenorhabditis</taxon>
    </lineage>
</organism>
<keyword evidence="5" id="KW-0158">Chromosome</keyword>
<dbReference type="Pfam" id="PF00076">
    <property type="entry name" value="RRM_1"/>
    <property type="match status" value="1"/>
</dbReference>
<dbReference type="InterPro" id="IPR000504">
    <property type="entry name" value="RRM_dom"/>
</dbReference>
<dbReference type="InterPro" id="IPR012677">
    <property type="entry name" value="Nucleotide-bd_a/b_plait_sf"/>
</dbReference>
<comment type="caution">
    <text evidence="14">The sequence shown here is derived from an EMBL/GenBank/DDBJ whole genome shotgun (WGS) entry which is preliminary data.</text>
</comment>
<feature type="compositionally biased region" description="Polar residues" evidence="12">
    <location>
        <begin position="217"/>
        <end position="227"/>
    </location>
</feature>
<dbReference type="OrthoDB" id="378874at2759"/>
<evidence type="ECO:0000256" key="4">
    <source>
        <dbReference type="ARBA" id="ARBA00014464"/>
    </source>
</evidence>
<dbReference type="PROSITE" id="PS50102">
    <property type="entry name" value="RRM"/>
    <property type="match status" value="1"/>
</dbReference>
<keyword evidence="6" id="KW-0678">Repressor</keyword>
<feature type="region of interest" description="Disordered" evidence="12">
    <location>
        <begin position="80"/>
        <end position="124"/>
    </location>
</feature>
<evidence type="ECO:0000256" key="8">
    <source>
        <dbReference type="ARBA" id="ARBA00023015"/>
    </source>
</evidence>
<comment type="similarity">
    <text evidence="3">Belongs to the RRM NELF-E family.</text>
</comment>
<dbReference type="InterPro" id="IPR033102">
    <property type="entry name" value="NELFE"/>
</dbReference>
<feature type="region of interest" description="Disordered" evidence="12">
    <location>
        <begin position="202"/>
        <end position="227"/>
    </location>
</feature>
<evidence type="ECO:0000256" key="3">
    <source>
        <dbReference type="ARBA" id="ARBA00006120"/>
    </source>
</evidence>
<keyword evidence="7 11" id="KW-0694">RNA-binding</keyword>
<accession>A0A8S1GZ90</accession>
<keyword evidence="9" id="KW-0804">Transcription</keyword>
<dbReference type="GO" id="GO:0005694">
    <property type="term" value="C:chromosome"/>
    <property type="evidence" value="ECO:0007669"/>
    <property type="project" value="UniProtKB-SubCell"/>
</dbReference>
<keyword evidence="15" id="KW-1185">Reference proteome</keyword>
<evidence type="ECO:0000256" key="1">
    <source>
        <dbReference type="ARBA" id="ARBA00004123"/>
    </source>
</evidence>
<feature type="domain" description="RRM" evidence="13">
    <location>
        <begin position="133"/>
        <end position="203"/>
    </location>
</feature>
<dbReference type="GO" id="GO:0003723">
    <property type="term" value="F:RNA binding"/>
    <property type="evidence" value="ECO:0007669"/>
    <property type="project" value="UniProtKB-UniRule"/>
</dbReference>
<reference evidence="14" key="1">
    <citation type="submission" date="2020-10" db="EMBL/GenBank/DDBJ databases">
        <authorList>
            <person name="Kikuchi T."/>
        </authorList>
    </citation>
    <scope>NUCLEOTIDE SEQUENCE</scope>
    <source>
        <strain evidence="14">NKZ352</strain>
    </source>
</reference>
<dbReference type="GO" id="GO:0032021">
    <property type="term" value="C:NELF complex"/>
    <property type="evidence" value="ECO:0007669"/>
    <property type="project" value="InterPro"/>
</dbReference>
<evidence type="ECO:0000256" key="6">
    <source>
        <dbReference type="ARBA" id="ARBA00022491"/>
    </source>
</evidence>
<evidence type="ECO:0000256" key="2">
    <source>
        <dbReference type="ARBA" id="ARBA00004286"/>
    </source>
</evidence>
<proteinExistence type="inferred from homology"/>
<evidence type="ECO:0000256" key="9">
    <source>
        <dbReference type="ARBA" id="ARBA00023163"/>
    </source>
</evidence>
<keyword evidence="10" id="KW-0539">Nucleus</keyword>
<feature type="compositionally biased region" description="Polar residues" evidence="12">
    <location>
        <begin position="93"/>
        <end position="102"/>
    </location>
</feature>
<evidence type="ECO:0000256" key="11">
    <source>
        <dbReference type="PROSITE-ProRule" id="PRU00176"/>
    </source>
</evidence>
<gene>
    <name evidence="14" type="ORF">CAUJ_LOCUS5235</name>
</gene>
<dbReference type="SMART" id="SM00360">
    <property type="entry name" value="RRM"/>
    <property type="match status" value="1"/>
</dbReference>
<dbReference type="Gene3D" id="3.30.70.330">
    <property type="match status" value="1"/>
</dbReference>
<name>A0A8S1GZ90_9PELO</name>
<evidence type="ECO:0000256" key="7">
    <source>
        <dbReference type="ARBA" id="ARBA00022884"/>
    </source>
</evidence>
<dbReference type="SUPFAM" id="SSF54928">
    <property type="entry name" value="RNA-binding domain, RBD"/>
    <property type="match status" value="1"/>
</dbReference>